<reference evidence="1 2" key="1">
    <citation type="submission" date="2019-05" db="EMBL/GenBank/DDBJ databases">
        <title>Another draft genome of Portunus trituberculatus and its Hox gene families provides insights of decapod evolution.</title>
        <authorList>
            <person name="Jeong J.-H."/>
            <person name="Song I."/>
            <person name="Kim S."/>
            <person name="Choi T."/>
            <person name="Kim D."/>
            <person name="Ryu S."/>
            <person name="Kim W."/>
        </authorList>
    </citation>
    <scope>NUCLEOTIDE SEQUENCE [LARGE SCALE GENOMIC DNA]</scope>
    <source>
        <tissue evidence="1">Muscle</tissue>
    </source>
</reference>
<proteinExistence type="predicted"/>
<keyword evidence="2" id="KW-1185">Reference proteome</keyword>
<organism evidence="1 2">
    <name type="scientific">Portunus trituberculatus</name>
    <name type="common">Swimming crab</name>
    <name type="synonym">Neptunus trituberculatus</name>
    <dbReference type="NCBI Taxonomy" id="210409"/>
    <lineage>
        <taxon>Eukaryota</taxon>
        <taxon>Metazoa</taxon>
        <taxon>Ecdysozoa</taxon>
        <taxon>Arthropoda</taxon>
        <taxon>Crustacea</taxon>
        <taxon>Multicrustacea</taxon>
        <taxon>Malacostraca</taxon>
        <taxon>Eumalacostraca</taxon>
        <taxon>Eucarida</taxon>
        <taxon>Decapoda</taxon>
        <taxon>Pleocyemata</taxon>
        <taxon>Brachyura</taxon>
        <taxon>Eubrachyura</taxon>
        <taxon>Portunoidea</taxon>
        <taxon>Portunidae</taxon>
        <taxon>Portuninae</taxon>
        <taxon>Portunus</taxon>
    </lineage>
</organism>
<protein>
    <submittedName>
        <fullName evidence="1">Uncharacterized protein</fullName>
    </submittedName>
</protein>
<comment type="caution">
    <text evidence="1">The sequence shown here is derived from an EMBL/GenBank/DDBJ whole genome shotgun (WGS) entry which is preliminary data.</text>
</comment>
<dbReference type="Proteomes" id="UP000324222">
    <property type="component" value="Unassembled WGS sequence"/>
</dbReference>
<sequence>MPRFHIHSAYYLIPGHSSPITSFQGSLSSPLHVERVSIGPPLGLRLVSIWFQA</sequence>
<gene>
    <name evidence="1" type="ORF">E2C01_043321</name>
</gene>
<evidence type="ECO:0000313" key="1">
    <source>
        <dbReference type="EMBL" id="MPC49518.1"/>
    </source>
</evidence>
<accession>A0A5B7FX88</accession>
<dbReference type="AlphaFoldDB" id="A0A5B7FX88"/>
<name>A0A5B7FX88_PORTR</name>
<dbReference type="EMBL" id="VSRR010008921">
    <property type="protein sequence ID" value="MPC49518.1"/>
    <property type="molecule type" value="Genomic_DNA"/>
</dbReference>
<evidence type="ECO:0000313" key="2">
    <source>
        <dbReference type="Proteomes" id="UP000324222"/>
    </source>
</evidence>